<keyword evidence="5" id="KW-0132">Cell division</keyword>
<name>A0A239HSH9_9ACTN</name>
<keyword evidence="6" id="KW-0175">Coiled coil</keyword>
<dbReference type="GO" id="GO:0005737">
    <property type="term" value="C:cytoplasm"/>
    <property type="evidence" value="ECO:0007669"/>
    <property type="project" value="UniProtKB-SubCell"/>
</dbReference>
<evidence type="ECO:0000313" key="9">
    <source>
        <dbReference type="EMBL" id="SNS84276.1"/>
    </source>
</evidence>
<reference evidence="9 10" key="1">
    <citation type="submission" date="2017-06" db="EMBL/GenBank/DDBJ databases">
        <authorList>
            <person name="Kim H.J."/>
            <person name="Triplett B.A."/>
        </authorList>
    </citation>
    <scope>NUCLEOTIDE SEQUENCE [LARGE SCALE GENOMIC DNA]</scope>
    <source>
        <strain evidence="9 10">DSM 43151</strain>
    </source>
</reference>
<evidence type="ECO:0000256" key="8">
    <source>
        <dbReference type="ARBA" id="ARBA00031737"/>
    </source>
</evidence>
<dbReference type="RefSeq" id="WP_089298262.1">
    <property type="nucleotide sequence ID" value="NZ_BOMU01000104.1"/>
</dbReference>
<sequence>MPLTPAEVHSAAFRRPRPGGLGYHEDDVDAFLDDVADEMLRLAAENRTLSDRLTHEDLAERIRRLEVECLRSQEHALALQAELEQLRAAQAPVRLDDPRMLEVARRNADEYVAEARREAEALVEHATTKAGQLVSEAQLRASTIVADARHAHAEAVSGIEAQRAAALDEIGELTELVERRRTEIAEAISGRLRDLTG</sequence>
<accession>A0A239HSH9</accession>
<organism evidence="9 10">
    <name type="scientific">Actinoplanes regularis</name>
    <dbReference type="NCBI Taxonomy" id="52697"/>
    <lineage>
        <taxon>Bacteria</taxon>
        <taxon>Bacillati</taxon>
        <taxon>Actinomycetota</taxon>
        <taxon>Actinomycetes</taxon>
        <taxon>Micromonosporales</taxon>
        <taxon>Micromonosporaceae</taxon>
        <taxon>Actinoplanes</taxon>
    </lineage>
</organism>
<dbReference type="NCBIfam" id="TIGR03544">
    <property type="entry name" value="DivI1A_domain"/>
    <property type="match status" value="1"/>
</dbReference>
<dbReference type="PANTHER" id="PTHR35794">
    <property type="entry name" value="CELL DIVISION PROTEIN DIVIVA"/>
    <property type="match status" value="1"/>
</dbReference>
<dbReference type="GO" id="GO:0051301">
    <property type="term" value="P:cell division"/>
    <property type="evidence" value="ECO:0007669"/>
    <property type="project" value="UniProtKB-KW"/>
</dbReference>
<comment type="similarity">
    <text evidence="2">Belongs to the DivIVA family.</text>
</comment>
<keyword evidence="7" id="KW-0131">Cell cycle</keyword>
<dbReference type="EMBL" id="FZNR01000026">
    <property type="protein sequence ID" value="SNS84276.1"/>
    <property type="molecule type" value="Genomic_DNA"/>
</dbReference>
<evidence type="ECO:0000256" key="6">
    <source>
        <dbReference type="ARBA" id="ARBA00023054"/>
    </source>
</evidence>
<dbReference type="AlphaFoldDB" id="A0A239HSH9"/>
<dbReference type="PANTHER" id="PTHR35794:SF2">
    <property type="entry name" value="CELL DIVISION PROTEIN DIVIVA"/>
    <property type="match status" value="1"/>
</dbReference>
<evidence type="ECO:0000256" key="5">
    <source>
        <dbReference type="ARBA" id="ARBA00022618"/>
    </source>
</evidence>
<evidence type="ECO:0000256" key="2">
    <source>
        <dbReference type="ARBA" id="ARBA00009008"/>
    </source>
</evidence>
<dbReference type="InterPro" id="IPR019933">
    <property type="entry name" value="DivIVA_domain"/>
</dbReference>
<keyword evidence="10" id="KW-1185">Reference proteome</keyword>
<evidence type="ECO:0000256" key="3">
    <source>
        <dbReference type="ARBA" id="ARBA00018787"/>
    </source>
</evidence>
<evidence type="ECO:0000256" key="7">
    <source>
        <dbReference type="ARBA" id="ARBA00023306"/>
    </source>
</evidence>
<evidence type="ECO:0000256" key="4">
    <source>
        <dbReference type="ARBA" id="ARBA00022490"/>
    </source>
</evidence>
<comment type="subcellular location">
    <subcellularLocation>
        <location evidence="1">Cytoplasm</location>
    </subcellularLocation>
</comment>
<evidence type="ECO:0000256" key="1">
    <source>
        <dbReference type="ARBA" id="ARBA00004496"/>
    </source>
</evidence>
<dbReference type="Gene3D" id="6.10.250.660">
    <property type="match status" value="1"/>
</dbReference>
<dbReference type="OrthoDB" id="9815492at2"/>
<gene>
    <name evidence="9" type="ORF">SAMN06264365_1264</name>
</gene>
<protein>
    <recommendedName>
        <fullName evidence="3">Cell wall synthesis protein Wag31</fullName>
    </recommendedName>
    <alternativeName>
        <fullName evidence="8">Antigen 84</fullName>
    </alternativeName>
</protein>
<keyword evidence="4" id="KW-0963">Cytoplasm</keyword>
<proteinExistence type="inferred from homology"/>
<dbReference type="Pfam" id="PF05103">
    <property type="entry name" value="DivIVA"/>
    <property type="match status" value="1"/>
</dbReference>
<dbReference type="InterPro" id="IPR007793">
    <property type="entry name" value="DivIVA_fam"/>
</dbReference>
<evidence type="ECO:0000313" key="10">
    <source>
        <dbReference type="Proteomes" id="UP000198415"/>
    </source>
</evidence>
<dbReference type="Proteomes" id="UP000198415">
    <property type="component" value="Unassembled WGS sequence"/>
</dbReference>